<keyword evidence="3 6" id="KW-1133">Transmembrane helix</keyword>
<dbReference type="InterPro" id="IPR038770">
    <property type="entry name" value="Na+/solute_symporter_sf"/>
</dbReference>
<evidence type="ECO:0000256" key="3">
    <source>
        <dbReference type="ARBA" id="ARBA00022989"/>
    </source>
</evidence>
<dbReference type="RefSeq" id="XP_040726219.1">
    <property type="nucleotide sequence ID" value="XM_040868991.1"/>
</dbReference>
<dbReference type="AlphaFoldDB" id="A0A1Y2FJR0"/>
<dbReference type="InterPro" id="IPR004712">
    <property type="entry name" value="Na+/H+_antiporter_fungi"/>
</dbReference>
<dbReference type="PANTHER" id="PTHR31382:SF1">
    <property type="entry name" value="SODIUM ION_PROTON EXCHANGER (EUROFUNG)"/>
    <property type="match status" value="1"/>
</dbReference>
<feature type="transmembrane region" description="Helical" evidence="6">
    <location>
        <begin position="155"/>
        <end position="174"/>
    </location>
</feature>
<dbReference type="Pfam" id="PF00999">
    <property type="entry name" value="Na_H_Exchanger"/>
    <property type="match status" value="1"/>
</dbReference>
<dbReference type="GO" id="GO:0036376">
    <property type="term" value="P:sodium ion export across plasma membrane"/>
    <property type="evidence" value="ECO:0007669"/>
    <property type="project" value="InterPro"/>
</dbReference>
<feature type="transmembrane region" description="Helical" evidence="6">
    <location>
        <begin position="311"/>
        <end position="330"/>
    </location>
</feature>
<dbReference type="STRING" id="56484.A0A1Y2FJR0"/>
<reference evidence="8 9" key="1">
    <citation type="submission" date="2016-07" db="EMBL/GenBank/DDBJ databases">
        <title>Pervasive Adenine N6-methylation of Active Genes in Fungi.</title>
        <authorList>
            <consortium name="DOE Joint Genome Institute"/>
            <person name="Mondo S.J."/>
            <person name="Dannebaum R.O."/>
            <person name="Kuo R.C."/>
            <person name="Labutti K."/>
            <person name="Haridas S."/>
            <person name="Kuo A."/>
            <person name="Salamov A."/>
            <person name="Ahrendt S.R."/>
            <person name="Lipzen A."/>
            <person name="Sullivan W."/>
            <person name="Andreopoulos W.B."/>
            <person name="Clum A."/>
            <person name="Lindquist E."/>
            <person name="Daum C."/>
            <person name="Ramamoorthy G.K."/>
            <person name="Gryganskyi A."/>
            <person name="Culley D."/>
            <person name="Magnuson J.K."/>
            <person name="James T.Y."/>
            <person name="O'Malley M.A."/>
            <person name="Stajich J.E."/>
            <person name="Spatafora J.W."/>
            <person name="Visel A."/>
            <person name="Grigoriev I.V."/>
        </authorList>
    </citation>
    <scope>NUCLEOTIDE SEQUENCE [LARGE SCALE GENOMIC DNA]</scope>
    <source>
        <strain evidence="8 9">12-1054</strain>
    </source>
</reference>
<keyword evidence="9" id="KW-1185">Reference proteome</keyword>
<dbReference type="GO" id="GO:0042391">
    <property type="term" value="P:regulation of membrane potential"/>
    <property type="evidence" value="ECO:0007669"/>
    <property type="project" value="InterPro"/>
</dbReference>
<dbReference type="EMBL" id="MCFI01000006">
    <property type="protein sequence ID" value="ORY84201.1"/>
    <property type="molecule type" value="Genomic_DNA"/>
</dbReference>
<evidence type="ECO:0000256" key="6">
    <source>
        <dbReference type="SAM" id="Phobius"/>
    </source>
</evidence>
<name>A0A1Y2FJR0_PROLT</name>
<evidence type="ECO:0000256" key="2">
    <source>
        <dbReference type="ARBA" id="ARBA00022692"/>
    </source>
</evidence>
<dbReference type="Proteomes" id="UP000193685">
    <property type="component" value="Unassembled WGS sequence"/>
</dbReference>
<accession>A0A1Y2FJR0</accession>
<dbReference type="OrthoDB" id="5327978at2759"/>
<protein>
    <submittedName>
        <fullName evidence="8">Sodium/hydrogen exchanger family-domain-containing protein</fullName>
    </submittedName>
</protein>
<keyword evidence="4 6" id="KW-0472">Membrane</keyword>
<dbReference type="GO" id="GO:0005886">
    <property type="term" value="C:plasma membrane"/>
    <property type="evidence" value="ECO:0007669"/>
    <property type="project" value="InterPro"/>
</dbReference>
<proteinExistence type="predicted"/>
<dbReference type="PANTHER" id="PTHR31382">
    <property type="entry name" value="NA(+)/H(+) ANTIPORTER"/>
    <property type="match status" value="1"/>
</dbReference>
<organism evidence="8 9">
    <name type="scientific">Protomyces lactucae-debilis</name>
    <dbReference type="NCBI Taxonomy" id="2754530"/>
    <lineage>
        <taxon>Eukaryota</taxon>
        <taxon>Fungi</taxon>
        <taxon>Dikarya</taxon>
        <taxon>Ascomycota</taxon>
        <taxon>Taphrinomycotina</taxon>
        <taxon>Taphrinomycetes</taxon>
        <taxon>Taphrinales</taxon>
        <taxon>Protomycetaceae</taxon>
        <taxon>Protomyces</taxon>
    </lineage>
</organism>
<evidence type="ECO:0000256" key="5">
    <source>
        <dbReference type="SAM" id="MobiDB-lite"/>
    </source>
</evidence>
<evidence type="ECO:0000256" key="4">
    <source>
        <dbReference type="ARBA" id="ARBA00023136"/>
    </source>
</evidence>
<comment type="caution">
    <text evidence="8">The sequence shown here is derived from an EMBL/GenBank/DDBJ whole genome shotgun (WGS) entry which is preliminary data.</text>
</comment>
<dbReference type="Gene3D" id="1.20.1530.20">
    <property type="match status" value="1"/>
</dbReference>
<feature type="domain" description="Cation/H+ exchanger transmembrane" evidence="7">
    <location>
        <begin position="55"/>
        <end position="329"/>
    </location>
</feature>
<feature type="transmembrane region" description="Helical" evidence="6">
    <location>
        <begin position="240"/>
        <end position="259"/>
    </location>
</feature>
<feature type="transmembrane region" description="Helical" evidence="6">
    <location>
        <begin position="271"/>
        <end position="291"/>
    </location>
</feature>
<evidence type="ECO:0000313" key="8">
    <source>
        <dbReference type="EMBL" id="ORY84201.1"/>
    </source>
</evidence>
<dbReference type="InterPro" id="IPR006153">
    <property type="entry name" value="Cation/H_exchanger_TM"/>
</dbReference>
<sequence length="424" mass="47089">MEVACDARPAHHGTQVDHCSARHLARLSHVLPRSARGGRLHHPNVRLSCKRLANPSDPVLANAIVKGRYAEKYVAEHIRDIISAEAGLNDGLGYPFLFLAVYSLKEPSRAAVVADWFVHIWFYEIMLSIAYGITVGLIARYMLKYALARKWVDNEAFFSFFVALSLFVIGTCGMLGTDDLLAAFAAGNAFSLHDFYRDQTADDTLQTSLDMLLNLATFVWIGATMPWAEISHLDPGWRMIVMAMAILAFGRIPPVLALYKFIPQIKTFKEAGFVAYFGPVGVGAIFYVQIAIKYFEKDPTYEVLSAHLKPIVYSMAFGCICVYGITLPVVQLSSRLQPHFVSLSRSISRRYTTDSKVDPIARLPTWKEPTDSADDLEAAGPSAVHMASTAHDATVDVPPTHTIHPHHEHDATVETRPSRTIQFL</sequence>
<dbReference type="GO" id="GO:0120029">
    <property type="term" value="P:proton export across plasma membrane"/>
    <property type="evidence" value="ECO:0007669"/>
    <property type="project" value="InterPro"/>
</dbReference>
<keyword evidence="2 6" id="KW-0812">Transmembrane</keyword>
<gene>
    <name evidence="8" type="ORF">BCR37DRAFT_378197</name>
</gene>
<dbReference type="OMA" id="QSETRND"/>
<feature type="compositionally biased region" description="Basic and acidic residues" evidence="5">
    <location>
        <begin position="405"/>
        <end position="417"/>
    </location>
</feature>
<evidence type="ECO:0000256" key="1">
    <source>
        <dbReference type="ARBA" id="ARBA00004141"/>
    </source>
</evidence>
<feature type="transmembrane region" description="Helical" evidence="6">
    <location>
        <begin position="120"/>
        <end position="143"/>
    </location>
</feature>
<feature type="region of interest" description="Disordered" evidence="5">
    <location>
        <begin position="405"/>
        <end position="424"/>
    </location>
</feature>
<dbReference type="GO" id="GO:0015385">
    <property type="term" value="F:sodium:proton antiporter activity"/>
    <property type="evidence" value="ECO:0007669"/>
    <property type="project" value="InterPro"/>
</dbReference>
<dbReference type="GeneID" id="63785590"/>
<comment type="subcellular location">
    <subcellularLocation>
        <location evidence="1">Membrane</location>
        <topology evidence="1">Multi-pass membrane protein</topology>
    </subcellularLocation>
</comment>
<evidence type="ECO:0000313" key="9">
    <source>
        <dbReference type="Proteomes" id="UP000193685"/>
    </source>
</evidence>
<evidence type="ECO:0000259" key="7">
    <source>
        <dbReference type="Pfam" id="PF00999"/>
    </source>
</evidence>